<sequence length="129" mass="14499">MYPTAFTKVKKSMNNEKFVDGLKLHVRDAAVSDVISKLKEPPGRRILPQIKLLSEWYNSLAEDDIAKVNSIIELTAHEVLFGVLTVLDGARVIDEEKGQLELIYETPDKRVMLNNPSEIGLHELLNASN</sequence>
<organism evidence="1 2">
    <name type="scientific">Acinetobacter dispersus</name>
    <dbReference type="NCBI Taxonomy" id="70348"/>
    <lineage>
        <taxon>Bacteria</taxon>
        <taxon>Pseudomonadati</taxon>
        <taxon>Pseudomonadota</taxon>
        <taxon>Gammaproteobacteria</taxon>
        <taxon>Moraxellales</taxon>
        <taxon>Moraxellaceae</taxon>
        <taxon>Acinetobacter</taxon>
    </lineage>
</organism>
<dbReference type="Proteomes" id="UP000013261">
    <property type="component" value="Unassembled WGS sequence"/>
</dbReference>
<name>N9MIZ5_9GAMM</name>
<dbReference type="EMBL" id="APRL01000013">
    <property type="protein sequence ID" value="ENW93255.1"/>
    <property type="molecule type" value="Genomic_DNA"/>
</dbReference>
<evidence type="ECO:0000313" key="2">
    <source>
        <dbReference type="Proteomes" id="UP000013261"/>
    </source>
</evidence>
<protein>
    <submittedName>
        <fullName evidence="1">Uncharacterized protein</fullName>
    </submittedName>
</protein>
<evidence type="ECO:0000313" key="1">
    <source>
        <dbReference type="EMBL" id="ENW93255.1"/>
    </source>
</evidence>
<gene>
    <name evidence="1" type="ORF">F904_03202</name>
</gene>
<dbReference type="AlphaFoldDB" id="N9MIZ5"/>
<keyword evidence="2" id="KW-1185">Reference proteome</keyword>
<reference evidence="1 2" key="1">
    <citation type="submission" date="2013-02" db="EMBL/GenBank/DDBJ databases">
        <title>The Genome Sequence of Acinetobacter sp. ANC 4105.</title>
        <authorList>
            <consortium name="The Broad Institute Genome Sequencing Platform"/>
            <consortium name="The Broad Institute Genome Sequencing Center for Infectious Disease"/>
            <person name="Cerqueira G."/>
            <person name="Feldgarden M."/>
            <person name="Courvalin P."/>
            <person name="Perichon B."/>
            <person name="Grillot-Courvalin C."/>
            <person name="Clermont D."/>
            <person name="Rocha E."/>
            <person name="Yoon E.-J."/>
            <person name="Nemec A."/>
            <person name="Walker B."/>
            <person name="Young S.K."/>
            <person name="Zeng Q."/>
            <person name="Gargeya S."/>
            <person name="Fitzgerald M."/>
            <person name="Haas B."/>
            <person name="Abouelleil A."/>
            <person name="Alvarado L."/>
            <person name="Arachchi H.M."/>
            <person name="Berlin A.M."/>
            <person name="Chapman S.B."/>
            <person name="Dewar J."/>
            <person name="Goldberg J."/>
            <person name="Griggs A."/>
            <person name="Gujja S."/>
            <person name="Hansen M."/>
            <person name="Howarth C."/>
            <person name="Imamovic A."/>
            <person name="Larimer J."/>
            <person name="McCowan C."/>
            <person name="Murphy C."/>
            <person name="Neiman D."/>
            <person name="Pearson M."/>
            <person name="Priest M."/>
            <person name="Roberts A."/>
            <person name="Saif S."/>
            <person name="Shea T."/>
            <person name="Sisk P."/>
            <person name="Sykes S."/>
            <person name="Wortman J."/>
            <person name="Nusbaum C."/>
            <person name="Birren B."/>
        </authorList>
    </citation>
    <scope>NUCLEOTIDE SEQUENCE [LARGE SCALE GENOMIC DNA]</scope>
    <source>
        <strain evidence="1 2">ANC 4105</strain>
    </source>
</reference>
<dbReference type="RefSeq" id="WP_005191306.1">
    <property type="nucleotide sequence ID" value="NZ_KB850050.1"/>
</dbReference>
<proteinExistence type="predicted"/>
<accession>N9MIZ5</accession>
<dbReference type="eggNOG" id="ENOG503309Q">
    <property type="taxonomic scope" value="Bacteria"/>
</dbReference>
<dbReference type="HOGENOM" id="CLU_165250_0_0_6"/>
<comment type="caution">
    <text evidence="1">The sequence shown here is derived from an EMBL/GenBank/DDBJ whole genome shotgun (WGS) entry which is preliminary data.</text>
</comment>